<keyword evidence="3" id="KW-1185">Reference proteome</keyword>
<feature type="region of interest" description="Disordered" evidence="1">
    <location>
        <begin position="21"/>
        <end position="101"/>
    </location>
</feature>
<organism evidence="3 4">
    <name type="scientific">Haemonchus contortus</name>
    <name type="common">Barber pole worm</name>
    <dbReference type="NCBI Taxonomy" id="6289"/>
    <lineage>
        <taxon>Eukaryota</taxon>
        <taxon>Metazoa</taxon>
        <taxon>Ecdysozoa</taxon>
        <taxon>Nematoda</taxon>
        <taxon>Chromadorea</taxon>
        <taxon>Rhabditida</taxon>
        <taxon>Rhabditina</taxon>
        <taxon>Rhabditomorpha</taxon>
        <taxon>Strongyloidea</taxon>
        <taxon>Trichostrongylidae</taxon>
        <taxon>Haemonchus</taxon>
    </lineage>
</organism>
<evidence type="ECO:0000256" key="1">
    <source>
        <dbReference type="SAM" id="MobiDB-lite"/>
    </source>
</evidence>
<feature type="compositionally biased region" description="Basic residues" evidence="1">
    <location>
        <begin position="54"/>
        <end position="94"/>
    </location>
</feature>
<dbReference type="AlphaFoldDB" id="A0A7I4YGN4"/>
<feature type="chain" id="PRO_5029735578" evidence="2">
    <location>
        <begin position="21"/>
        <end position="101"/>
    </location>
</feature>
<proteinExistence type="predicted"/>
<dbReference type="Proteomes" id="UP000025227">
    <property type="component" value="Unplaced"/>
</dbReference>
<evidence type="ECO:0000256" key="2">
    <source>
        <dbReference type="SAM" id="SignalP"/>
    </source>
</evidence>
<sequence length="101" mass="11810">MWSRLFIVLLIFLLIDEATPKLGQEKGGSSGEVQEVNGGTELERSPRSWALRRLPQHRRPRLRSPPRRRMPTRRRRFEGRPHPKPARPSKRHAGAARDFRV</sequence>
<accession>A0A7I4YGN4</accession>
<evidence type="ECO:0000313" key="4">
    <source>
        <dbReference type="WBParaSite" id="HCON_00091000-00001"/>
    </source>
</evidence>
<keyword evidence="2" id="KW-0732">Signal</keyword>
<feature type="signal peptide" evidence="2">
    <location>
        <begin position="1"/>
        <end position="20"/>
    </location>
</feature>
<reference evidence="4" key="1">
    <citation type="submission" date="2020-12" db="UniProtKB">
        <authorList>
            <consortium name="WormBaseParasite"/>
        </authorList>
    </citation>
    <scope>IDENTIFICATION</scope>
    <source>
        <strain evidence="4">MHco3</strain>
    </source>
</reference>
<name>A0A7I4YGN4_HAECO</name>
<protein>
    <submittedName>
        <fullName evidence="4">Uncharacterized protein</fullName>
    </submittedName>
</protein>
<dbReference type="WBParaSite" id="HCON_00091000-00001">
    <property type="protein sequence ID" value="HCON_00091000-00001"/>
    <property type="gene ID" value="HCON_00091000"/>
</dbReference>
<evidence type="ECO:0000313" key="3">
    <source>
        <dbReference type="Proteomes" id="UP000025227"/>
    </source>
</evidence>